<evidence type="ECO:0000256" key="6">
    <source>
        <dbReference type="ARBA" id="ARBA00022490"/>
    </source>
</evidence>
<sequence>NNTHTLTQYTNNIHTIHTHSHTIYTQYTHTHTRYTHTRYTQTHSHAIQTHTQYRHTHTHTIHAHTHTIYTLTHAIHTHAIHTHAIHRLTHTQYSHTTHTHTIYTLTQYTHSHTQYTLTHATHTHTRTHNTHLRAHTIHTHRILTKSAHTAQYTLTCTHTHKHIDTLTFTHKNTHTYNNVISVDDDDVPVQCDPLQKDGAAGRLLSLWREKVFILLVQLQSRDLQLHTEKSQLHDTVCDLQLDVQKLQSQLSVVQHNLRDRTAQLELQNLHTQELQEQLSCAVEENTKLKEQKENRERSFSAITDTAHRVSESVGQCAGQMDAAQCRMDSLAQRLSFATKRLDTVHGLLLRREALRKAHQASRPPDPAASDSRIERLQSEVALLSSERDALTQELKRTPQLIQNALSDLQQQLEKEVGLLTQALSRSRAELDECELRRLEAQRQCEEREETIAELRTEAHRAEQHCEELEGTITELRTEPHRIQQHWQSLMQEKVSEMERVCDKQLREMETLLNTARREHTKAVVALRQVERTAAREREQDREAERTRSELTHTHITQLHTQLKDKDREWNVLLALVQQHGLMSEYRRMRRAALRIPAALQEEEQHKQQQHNKQQEGERLILSKGQPH</sequence>
<dbReference type="GO" id="GO:0005634">
    <property type="term" value="C:nucleus"/>
    <property type="evidence" value="ECO:0007669"/>
    <property type="project" value="UniProtKB-SubCell"/>
</dbReference>
<evidence type="ECO:0000256" key="10">
    <source>
        <dbReference type="ARBA" id="ARBA00031932"/>
    </source>
</evidence>
<proteinExistence type="predicted"/>
<dbReference type="GO" id="GO:0006611">
    <property type="term" value="P:protein export from nucleus"/>
    <property type="evidence" value="ECO:0007669"/>
    <property type="project" value="TreeGrafter"/>
</dbReference>
<accession>A0AAR2KR31</accession>
<comment type="function">
    <text evidence="1">May be a regulator of keratinocyte proliferation or differentiation.</text>
</comment>
<evidence type="ECO:0000256" key="11">
    <source>
        <dbReference type="SAM" id="MobiDB-lite"/>
    </source>
</evidence>
<evidence type="ECO:0000256" key="7">
    <source>
        <dbReference type="ARBA" id="ARBA00022782"/>
    </source>
</evidence>
<reference evidence="12 13" key="1">
    <citation type="submission" date="2020-10" db="EMBL/GenBank/DDBJ databases">
        <title>Pygocentrus nattereri (red-bellied piranha) genome, fPygNat1, primary haplotype.</title>
        <authorList>
            <person name="Myers G."/>
            <person name="Meyer A."/>
            <person name="Karagic N."/>
            <person name="Pippel M."/>
            <person name="Winkler S."/>
            <person name="Tracey A."/>
            <person name="Wood J."/>
            <person name="Formenti G."/>
            <person name="Howe K."/>
            <person name="Fedrigo O."/>
            <person name="Jarvis E.D."/>
        </authorList>
    </citation>
    <scope>NUCLEOTIDE SEQUENCE [LARGE SCALE GENOMIC DNA]</scope>
</reference>
<feature type="region of interest" description="Disordered" evidence="11">
    <location>
        <begin position="532"/>
        <end position="559"/>
    </location>
</feature>
<keyword evidence="6" id="KW-0963">Cytoplasm</keyword>
<evidence type="ECO:0000256" key="9">
    <source>
        <dbReference type="ARBA" id="ARBA00023242"/>
    </source>
</evidence>
<dbReference type="InterPro" id="IPR009800">
    <property type="entry name" value="HCR"/>
</dbReference>
<comment type="subcellular location">
    <subcellularLocation>
        <location evidence="3">Cytoplasm</location>
    </subcellularLocation>
    <subcellularLocation>
        <location evidence="2">Nucleus</location>
    </subcellularLocation>
</comment>
<evidence type="ECO:0000313" key="12">
    <source>
        <dbReference type="Ensembl" id="ENSPNAP00000066788.1"/>
    </source>
</evidence>
<evidence type="ECO:0000256" key="8">
    <source>
        <dbReference type="ARBA" id="ARBA00023054"/>
    </source>
</evidence>
<dbReference type="GeneTree" id="ENSGT00940000153251"/>
<feature type="compositionally biased region" description="Basic and acidic residues" evidence="11">
    <location>
        <begin position="602"/>
        <end position="620"/>
    </location>
</feature>
<keyword evidence="9" id="KW-0539">Nucleus</keyword>
<protein>
    <recommendedName>
        <fullName evidence="4">Coiled-coil alpha-helical rod protein 1</fullName>
    </recommendedName>
    <alternativeName>
        <fullName evidence="10">Alpha-helical coiled-coil rod protein</fullName>
    </alternativeName>
</protein>
<name>A0AAR2KR31_PYGNA</name>
<reference evidence="12" key="2">
    <citation type="submission" date="2025-08" db="UniProtKB">
        <authorList>
            <consortium name="Ensembl"/>
        </authorList>
    </citation>
    <scope>IDENTIFICATION</scope>
</reference>
<dbReference type="PANTHER" id="PTHR46822:SF1">
    <property type="entry name" value="COILED-COIL ALPHA-HELICAL ROD PROTEIN 1"/>
    <property type="match status" value="1"/>
</dbReference>
<reference evidence="12" key="3">
    <citation type="submission" date="2025-09" db="UniProtKB">
        <authorList>
            <consortium name="Ensembl"/>
        </authorList>
    </citation>
    <scope>IDENTIFICATION</scope>
</reference>
<dbReference type="AlphaFoldDB" id="A0AAR2KR31"/>
<evidence type="ECO:0000256" key="5">
    <source>
        <dbReference type="ARBA" id="ARBA00022473"/>
    </source>
</evidence>
<dbReference type="GO" id="GO:0005737">
    <property type="term" value="C:cytoplasm"/>
    <property type="evidence" value="ECO:0007669"/>
    <property type="project" value="UniProtKB-SubCell"/>
</dbReference>
<feature type="compositionally biased region" description="Basic and acidic residues" evidence="11">
    <location>
        <begin position="532"/>
        <end position="552"/>
    </location>
</feature>
<evidence type="ECO:0000256" key="1">
    <source>
        <dbReference type="ARBA" id="ARBA00003936"/>
    </source>
</evidence>
<evidence type="ECO:0000256" key="3">
    <source>
        <dbReference type="ARBA" id="ARBA00004496"/>
    </source>
</evidence>
<evidence type="ECO:0000256" key="4">
    <source>
        <dbReference type="ARBA" id="ARBA00016468"/>
    </source>
</evidence>
<evidence type="ECO:0000256" key="2">
    <source>
        <dbReference type="ARBA" id="ARBA00004123"/>
    </source>
</evidence>
<dbReference type="PANTHER" id="PTHR46822">
    <property type="entry name" value="COILED-COIL ALPHA-HELICAL ROD PROTEIN 1"/>
    <property type="match status" value="1"/>
</dbReference>
<keyword evidence="7" id="KW-0221">Differentiation</keyword>
<organism evidence="12 13">
    <name type="scientific">Pygocentrus nattereri</name>
    <name type="common">Red-bellied piranha</name>
    <dbReference type="NCBI Taxonomy" id="42514"/>
    <lineage>
        <taxon>Eukaryota</taxon>
        <taxon>Metazoa</taxon>
        <taxon>Chordata</taxon>
        <taxon>Craniata</taxon>
        <taxon>Vertebrata</taxon>
        <taxon>Euteleostomi</taxon>
        <taxon>Actinopterygii</taxon>
        <taxon>Neopterygii</taxon>
        <taxon>Teleostei</taxon>
        <taxon>Ostariophysi</taxon>
        <taxon>Characiformes</taxon>
        <taxon>Characoidei</taxon>
        <taxon>Pygocentrus</taxon>
    </lineage>
</organism>
<keyword evidence="5" id="KW-0217">Developmental protein</keyword>
<feature type="region of interest" description="Disordered" evidence="11">
    <location>
        <begin position="601"/>
        <end position="627"/>
    </location>
</feature>
<dbReference type="GO" id="GO:0005814">
    <property type="term" value="C:centriole"/>
    <property type="evidence" value="ECO:0007669"/>
    <property type="project" value="TreeGrafter"/>
</dbReference>
<dbReference type="Proteomes" id="UP001501920">
    <property type="component" value="Chromosome 23"/>
</dbReference>
<evidence type="ECO:0000313" key="13">
    <source>
        <dbReference type="Proteomes" id="UP001501920"/>
    </source>
</evidence>
<dbReference type="GO" id="GO:0030154">
    <property type="term" value="P:cell differentiation"/>
    <property type="evidence" value="ECO:0007669"/>
    <property type="project" value="UniProtKB-KW"/>
</dbReference>
<keyword evidence="8" id="KW-0175">Coiled coil</keyword>
<dbReference type="Ensembl" id="ENSPNAT00000048425.1">
    <property type="protein sequence ID" value="ENSPNAP00000066788.1"/>
    <property type="gene ID" value="ENSPNAG00000035342.1"/>
</dbReference>
<dbReference type="Pfam" id="PF07111">
    <property type="entry name" value="HCR"/>
    <property type="match status" value="1"/>
</dbReference>
<keyword evidence="13" id="KW-1185">Reference proteome</keyword>